<dbReference type="AlphaFoldDB" id="A0A218NNA3"/>
<proteinExistence type="predicted"/>
<accession>A0A218NNA3</accession>
<evidence type="ECO:0000313" key="2">
    <source>
        <dbReference type="Proteomes" id="UP000197679"/>
    </source>
</evidence>
<sequence>MSIFNNIKGKLKKNETKGKITSVKLYWRDTSHSMDGMDISGKVFTVTVPFTNHSDTSELSFLKTTEKRETVTDISTSDPFSIDSIDPKPPVEIKPGEHIDFKISLKAPDYNYNGPLTLRFSAPKNKDDLIDLNINKIVLKSGDKEVNLDDTRYFTNFAKNQIFDISVQMYRILEYKGKVGSIELNEPFKLVKLDTELPFTINDPSSFVVNLSIKGPDFNYSGPLEITFK</sequence>
<name>A0A218NNA3_9ARCH</name>
<dbReference type="GeneID" id="33314198"/>
<protein>
    <submittedName>
        <fullName evidence="1">Uncharacterized protein</fullName>
    </submittedName>
</protein>
<dbReference type="RefSeq" id="WP_088820212.1">
    <property type="nucleotide sequence ID" value="NZ_CP019964.1"/>
</dbReference>
<reference evidence="1 2" key="1">
    <citation type="journal article" date="2017" name="Nat. Commun.">
        <title>'ARMAN' archaea depend on association with euryarchaeal host in culture and in situ.</title>
        <authorList>
            <person name="Golyshina O."/>
            <person name="Toshchakov S."/>
            <person name="Makarova K."/>
            <person name="Gavrilov S."/>
            <person name="Korzhenkov A."/>
            <person name="La Cono V."/>
            <person name="Arcadi E."/>
            <person name="Nechitaylo T."/>
            <person name="Ferrer M."/>
            <person name="Kublanov I."/>
            <person name="Wolf Y."/>
            <person name="Yakimov M."/>
            <person name="Golyshin P."/>
            <person name="Slesarev A."/>
            <person name="Kozyavkin S."/>
        </authorList>
    </citation>
    <scope>NUCLEOTIDE SEQUENCE [LARGE SCALE GENOMIC DNA]</scope>
    <source>
        <strain evidence="1 2">Mia14</strain>
    </source>
</reference>
<evidence type="ECO:0000313" key="1">
    <source>
        <dbReference type="EMBL" id="ASI13948.1"/>
    </source>
</evidence>
<gene>
    <name evidence="1" type="ORF">Mia14_0645</name>
</gene>
<dbReference type="Proteomes" id="UP000197679">
    <property type="component" value="Chromosome"/>
</dbReference>
<dbReference type="KEGG" id="marh:Mia14_0645"/>
<dbReference type="OrthoDB" id="383941at2157"/>
<organism evidence="1 2">
    <name type="scientific">Candidatus Mancarchaeum acidiphilum</name>
    <dbReference type="NCBI Taxonomy" id="1920749"/>
    <lineage>
        <taxon>Archaea</taxon>
        <taxon>Candidatus Micrarchaeota</taxon>
        <taxon>Candidatus Mancarchaeum</taxon>
    </lineage>
</organism>
<keyword evidence="2" id="KW-1185">Reference proteome</keyword>
<dbReference type="EMBL" id="CP019964">
    <property type="protein sequence ID" value="ASI13948.1"/>
    <property type="molecule type" value="Genomic_DNA"/>
</dbReference>